<sequence length="128" mass="13699">MPKPRPNPGPKEVEKGQKVVPNMPPETTESPESDPQSASAAEPSPNPGAQGLMEAMERRLKAFKLAPSPVPRRLIETFAADLVDEVTACAYCGSSKVVGVVFEVSFNLQAQTAKLLRHKVGARCLASM</sequence>
<name>A0AAV4LUY7_BABCB</name>
<keyword evidence="3" id="KW-1185">Reference proteome</keyword>
<gene>
    <name evidence="2" type="ORF">BcabD6B2_30080</name>
</gene>
<dbReference type="RefSeq" id="XP_067715642.1">
    <property type="nucleotide sequence ID" value="XM_067859541.1"/>
</dbReference>
<dbReference type="AlphaFoldDB" id="A0AAV4LUY7"/>
<accession>A0AAV4LUY7</accession>
<organism evidence="2 3">
    <name type="scientific">Babesia caballi</name>
    <dbReference type="NCBI Taxonomy" id="5871"/>
    <lineage>
        <taxon>Eukaryota</taxon>
        <taxon>Sar</taxon>
        <taxon>Alveolata</taxon>
        <taxon>Apicomplexa</taxon>
        <taxon>Aconoidasida</taxon>
        <taxon>Piroplasmida</taxon>
        <taxon>Babesiidae</taxon>
        <taxon>Babesia</taxon>
    </lineage>
</organism>
<evidence type="ECO:0000256" key="1">
    <source>
        <dbReference type="SAM" id="MobiDB-lite"/>
    </source>
</evidence>
<reference evidence="2 3" key="1">
    <citation type="submission" date="2021-06" db="EMBL/GenBank/DDBJ databases">
        <title>Genome sequence of Babesia caballi.</title>
        <authorList>
            <person name="Yamagishi J."/>
            <person name="Kidaka T."/>
            <person name="Ochi A."/>
        </authorList>
    </citation>
    <scope>NUCLEOTIDE SEQUENCE [LARGE SCALE GENOMIC DNA]</scope>
    <source>
        <strain evidence="2">USDA-D6B2</strain>
    </source>
</reference>
<protein>
    <submittedName>
        <fullName evidence="2">Uncharacterized protein</fullName>
    </submittedName>
</protein>
<proteinExistence type="predicted"/>
<dbReference type="EMBL" id="BPLF01000002">
    <property type="protein sequence ID" value="GIX63573.1"/>
    <property type="molecule type" value="Genomic_DNA"/>
</dbReference>
<dbReference type="GeneID" id="94195054"/>
<comment type="caution">
    <text evidence="2">The sequence shown here is derived from an EMBL/GenBank/DDBJ whole genome shotgun (WGS) entry which is preliminary data.</text>
</comment>
<evidence type="ECO:0000313" key="2">
    <source>
        <dbReference type="EMBL" id="GIX63573.1"/>
    </source>
</evidence>
<dbReference type="Proteomes" id="UP001497744">
    <property type="component" value="Unassembled WGS sequence"/>
</dbReference>
<feature type="region of interest" description="Disordered" evidence="1">
    <location>
        <begin position="1"/>
        <end position="53"/>
    </location>
</feature>
<evidence type="ECO:0000313" key="3">
    <source>
        <dbReference type="Proteomes" id="UP001497744"/>
    </source>
</evidence>